<dbReference type="PANTHER" id="PTHR32089">
    <property type="entry name" value="METHYL-ACCEPTING CHEMOTAXIS PROTEIN MCPB"/>
    <property type="match status" value="1"/>
</dbReference>
<dbReference type="PROSITE" id="PS50111">
    <property type="entry name" value="CHEMOTAXIS_TRANSDUC_2"/>
    <property type="match status" value="1"/>
</dbReference>
<proteinExistence type="predicted"/>
<accession>A0A078MF29</accession>
<evidence type="ECO:0000256" key="1">
    <source>
        <dbReference type="ARBA" id="ARBA00023224"/>
    </source>
</evidence>
<reference evidence="4" key="1">
    <citation type="submission" date="2014-07" db="EMBL/GenBank/DDBJ databases">
        <authorList>
            <person name="Urmite Genomes Urmite Genomes"/>
        </authorList>
    </citation>
    <scope>NUCLEOTIDE SEQUENCE</scope>
    <source>
        <strain evidence="4">13S34_air</strain>
    </source>
</reference>
<dbReference type="PATRIC" id="fig|1461583.4.peg.2610"/>
<protein>
    <submittedName>
        <fullName evidence="4">Putative sensory transducer protein YfmS</fullName>
    </submittedName>
</protein>
<name>A0A078MF29_9BACL</name>
<dbReference type="Pfam" id="PF00015">
    <property type="entry name" value="MCPsignal"/>
    <property type="match status" value="1"/>
</dbReference>
<evidence type="ECO:0000313" key="4">
    <source>
        <dbReference type="EMBL" id="CEA05923.1"/>
    </source>
</evidence>
<dbReference type="HOGENOM" id="CLU_043276_0_0_9"/>
<dbReference type="SMART" id="SM00283">
    <property type="entry name" value="MA"/>
    <property type="match status" value="1"/>
</dbReference>
<dbReference type="Gene3D" id="1.10.287.950">
    <property type="entry name" value="Methyl-accepting chemotaxis protein"/>
    <property type="match status" value="1"/>
</dbReference>
<dbReference type="SUPFAM" id="SSF58104">
    <property type="entry name" value="Methyl-accepting chemotaxis protein (MCP) signaling domain"/>
    <property type="match status" value="1"/>
</dbReference>
<evidence type="ECO:0000259" key="3">
    <source>
        <dbReference type="PROSITE" id="PS50111"/>
    </source>
</evidence>
<dbReference type="PANTHER" id="PTHR32089:SF112">
    <property type="entry name" value="LYSOZYME-LIKE PROTEIN-RELATED"/>
    <property type="match status" value="1"/>
</dbReference>
<sequence length="276" mass="30031">MNDSKIIEALCLATPYIHKVLKGEAIVAVADKQKDTVECYLAGRKVDSGYHNGQKVNPGDNNVYTAFRGKNADVYIDKSVYGVPIKAFAFPIYENSKVVGALAIGLPVENEEKMKGYMETMHSIIESLQDRVHIIASHSEELSATSEEIKAQSEHALADSERTNGITVLIKNISQQTNLLGLNASIEAARAGQHGAGFNIVAQEVRKLSSQTASATDQIDDSLMSIKRNIESLKTSMGQISEASSEQAHLVQDFSDIIDELNNLSTEMSAFLKDAL</sequence>
<feature type="domain" description="Methyl-accepting transducer" evidence="3">
    <location>
        <begin position="159"/>
        <end position="276"/>
    </location>
</feature>
<dbReference type="InterPro" id="IPR004089">
    <property type="entry name" value="MCPsignal_dom"/>
</dbReference>
<organism evidence="4">
    <name type="scientific">Metalysinibacillus saudimassiliensis</name>
    <dbReference type="NCBI Taxonomy" id="1461583"/>
    <lineage>
        <taxon>Bacteria</taxon>
        <taxon>Bacillati</taxon>
        <taxon>Bacillota</taxon>
        <taxon>Bacilli</taxon>
        <taxon>Bacillales</taxon>
        <taxon>Caryophanaceae</taxon>
        <taxon>Metalysinibacillus</taxon>
    </lineage>
</organism>
<dbReference type="AlphaFoldDB" id="A0A078MF29"/>
<dbReference type="GO" id="GO:0007165">
    <property type="term" value="P:signal transduction"/>
    <property type="evidence" value="ECO:0007669"/>
    <property type="project" value="UniProtKB-KW"/>
</dbReference>
<gene>
    <name evidence="4" type="primary">yfmS</name>
    <name evidence="4" type="ORF">BN1050_02717</name>
</gene>
<dbReference type="GO" id="GO:0016020">
    <property type="term" value="C:membrane"/>
    <property type="evidence" value="ECO:0007669"/>
    <property type="project" value="InterPro"/>
</dbReference>
<evidence type="ECO:0000256" key="2">
    <source>
        <dbReference type="PROSITE-ProRule" id="PRU00284"/>
    </source>
</evidence>
<dbReference type="EMBL" id="LN483080">
    <property type="protein sequence ID" value="CEA05923.1"/>
    <property type="molecule type" value="Genomic_DNA"/>
</dbReference>
<keyword evidence="1 2" id="KW-0807">Transducer</keyword>